<dbReference type="OrthoDB" id="324434at2157"/>
<protein>
    <submittedName>
        <fullName evidence="2">DUF2178 domain-containing protein</fullName>
    </submittedName>
</protein>
<name>A0A6B0SEW7_9EURY</name>
<feature type="transmembrane region" description="Helical" evidence="1">
    <location>
        <begin position="43"/>
        <end position="60"/>
    </location>
</feature>
<keyword evidence="1" id="KW-0812">Transmembrane</keyword>
<evidence type="ECO:0000313" key="3">
    <source>
        <dbReference type="Proteomes" id="UP000471521"/>
    </source>
</evidence>
<feature type="transmembrane region" description="Helical" evidence="1">
    <location>
        <begin position="113"/>
        <end position="134"/>
    </location>
</feature>
<dbReference type="EMBL" id="WUUU01000027">
    <property type="protein sequence ID" value="MXR20098.1"/>
    <property type="molecule type" value="Genomic_DNA"/>
</dbReference>
<dbReference type="Pfam" id="PF09946">
    <property type="entry name" value="DUF2178"/>
    <property type="match status" value="1"/>
</dbReference>
<reference evidence="2 3" key="1">
    <citation type="submission" date="2019-12" db="EMBL/GenBank/DDBJ databases">
        <title>Isolation and characterization of three novel carbon monoxide-oxidizing members of Halobacteria from salione crusts and soils.</title>
        <authorList>
            <person name="Myers M.R."/>
            <person name="King G.M."/>
        </authorList>
    </citation>
    <scope>NUCLEOTIDE SEQUENCE [LARGE SCALE GENOMIC DNA]</scope>
    <source>
        <strain evidence="2 3">PCN9</strain>
    </source>
</reference>
<feature type="transmembrane region" description="Helical" evidence="1">
    <location>
        <begin position="81"/>
        <end position="101"/>
    </location>
</feature>
<evidence type="ECO:0000313" key="2">
    <source>
        <dbReference type="EMBL" id="MXR20098.1"/>
    </source>
</evidence>
<gene>
    <name evidence="2" type="ORF">GRX66_05585</name>
</gene>
<sequence>MSGTATSGSGRLRKRRRYRRLMYASVLAGSFGFVGGVELGYDLIGLAVYWAGILSFLAVWRGSNVELYDERDKAIERRASFVSLVVVGVVMVVAMSVFTALESTSGFEPPVVFEGALLGYAATMGVFGVTCYWLRCQR</sequence>
<organism evidence="2 3">
    <name type="scientific">Halobacterium bonnevillei</name>
    <dbReference type="NCBI Taxonomy" id="2692200"/>
    <lineage>
        <taxon>Archaea</taxon>
        <taxon>Methanobacteriati</taxon>
        <taxon>Methanobacteriota</taxon>
        <taxon>Stenosarchaea group</taxon>
        <taxon>Halobacteria</taxon>
        <taxon>Halobacteriales</taxon>
        <taxon>Halobacteriaceae</taxon>
        <taxon>Halobacterium</taxon>
    </lineage>
</organism>
<proteinExistence type="predicted"/>
<keyword evidence="1" id="KW-0472">Membrane</keyword>
<accession>A0A6B0SEW7</accession>
<dbReference type="AlphaFoldDB" id="A0A6B0SEW7"/>
<dbReference type="InterPro" id="IPR019235">
    <property type="entry name" value="DUF2178_TM"/>
</dbReference>
<feature type="transmembrane region" description="Helical" evidence="1">
    <location>
        <begin position="21"/>
        <end position="37"/>
    </location>
</feature>
<keyword evidence="1" id="KW-1133">Transmembrane helix</keyword>
<comment type="caution">
    <text evidence="2">The sequence shown here is derived from an EMBL/GenBank/DDBJ whole genome shotgun (WGS) entry which is preliminary data.</text>
</comment>
<evidence type="ECO:0000256" key="1">
    <source>
        <dbReference type="SAM" id="Phobius"/>
    </source>
</evidence>
<keyword evidence="3" id="KW-1185">Reference proteome</keyword>
<dbReference type="Proteomes" id="UP000471521">
    <property type="component" value="Unassembled WGS sequence"/>
</dbReference>
<dbReference type="RefSeq" id="WP_159525656.1">
    <property type="nucleotide sequence ID" value="NZ_WUUU01000027.1"/>
</dbReference>